<evidence type="ECO:0000313" key="12">
    <source>
        <dbReference type="EMBL" id="KAJ3642761.1"/>
    </source>
</evidence>
<evidence type="ECO:0000256" key="6">
    <source>
        <dbReference type="ARBA" id="ARBA00022989"/>
    </source>
</evidence>
<dbReference type="InterPro" id="IPR036259">
    <property type="entry name" value="MFS_trans_sf"/>
</dbReference>
<feature type="transmembrane region" description="Helical" evidence="10">
    <location>
        <begin position="405"/>
        <end position="424"/>
    </location>
</feature>
<evidence type="ECO:0000256" key="7">
    <source>
        <dbReference type="ARBA" id="ARBA00023136"/>
    </source>
</evidence>
<feature type="transmembrane region" description="Helical" evidence="10">
    <location>
        <begin position="335"/>
        <end position="357"/>
    </location>
</feature>
<dbReference type="PROSITE" id="PS00216">
    <property type="entry name" value="SUGAR_TRANSPORT_1"/>
    <property type="match status" value="1"/>
</dbReference>
<feature type="transmembrane region" description="Helical" evidence="10">
    <location>
        <begin position="308"/>
        <end position="328"/>
    </location>
</feature>
<dbReference type="InterPro" id="IPR050549">
    <property type="entry name" value="MFS_Trehalose_Transporter"/>
</dbReference>
<dbReference type="PROSITE" id="PS00217">
    <property type="entry name" value="SUGAR_TRANSPORT_2"/>
    <property type="match status" value="1"/>
</dbReference>
<feature type="transmembrane region" description="Helical" evidence="10">
    <location>
        <begin position="162"/>
        <end position="183"/>
    </location>
</feature>
<dbReference type="PRINTS" id="PR00171">
    <property type="entry name" value="SUGRTRNSPORT"/>
</dbReference>
<dbReference type="PANTHER" id="PTHR48021:SF86">
    <property type="entry name" value="FACILITATED TREHALOSE TRANSPORTER TRET1-1-LIKE PROTEIN"/>
    <property type="match status" value="1"/>
</dbReference>
<keyword evidence="2 9" id="KW-0813">Transport</keyword>
<protein>
    <recommendedName>
        <fullName evidence="11">Major facilitator superfamily (MFS) profile domain-containing protein</fullName>
    </recommendedName>
</protein>
<keyword evidence="3" id="KW-1003">Cell membrane</keyword>
<feature type="transmembrane region" description="Helical" evidence="10">
    <location>
        <begin position="75"/>
        <end position="97"/>
    </location>
</feature>
<evidence type="ECO:0000313" key="13">
    <source>
        <dbReference type="Proteomes" id="UP001168821"/>
    </source>
</evidence>
<keyword evidence="8" id="KW-0325">Glycoprotein</keyword>
<comment type="caution">
    <text evidence="12">The sequence shown here is derived from an EMBL/GenBank/DDBJ whole genome shotgun (WGS) entry which is preliminary data.</text>
</comment>
<keyword evidence="7 10" id="KW-0472">Membrane</keyword>
<dbReference type="GO" id="GO:0005886">
    <property type="term" value="C:plasma membrane"/>
    <property type="evidence" value="ECO:0007669"/>
    <property type="project" value="UniProtKB-SubCell"/>
</dbReference>
<evidence type="ECO:0000256" key="1">
    <source>
        <dbReference type="ARBA" id="ARBA00004651"/>
    </source>
</evidence>
<dbReference type="NCBIfam" id="TIGR00879">
    <property type="entry name" value="SP"/>
    <property type="match status" value="1"/>
</dbReference>
<dbReference type="InterPro" id="IPR005828">
    <property type="entry name" value="MFS_sugar_transport-like"/>
</dbReference>
<dbReference type="InterPro" id="IPR003663">
    <property type="entry name" value="Sugar/inositol_transpt"/>
</dbReference>
<dbReference type="Proteomes" id="UP001168821">
    <property type="component" value="Unassembled WGS sequence"/>
</dbReference>
<dbReference type="GO" id="GO:0051119">
    <property type="term" value="F:sugar transmembrane transporter activity"/>
    <property type="evidence" value="ECO:0007669"/>
    <property type="project" value="InterPro"/>
</dbReference>
<feature type="transmembrane region" description="Helical" evidence="10">
    <location>
        <begin position="129"/>
        <end position="150"/>
    </location>
</feature>
<feature type="transmembrane region" description="Helical" evidence="10">
    <location>
        <begin position="369"/>
        <end position="393"/>
    </location>
</feature>
<dbReference type="InterPro" id="IPR005829">
    <property type="entry name" value="Sugar_transporter_CS"/>
</dbReference>
<evidence type="ECO:0000256" key="4">
    <source>
        <dbReference type="ARBA" id="ARBA00022597"/>
    </source>
</evidence>
<evidence type="ECO:0000256" key="5">
    <source>
        <dbReference type="ARBA" id="ARBA00022692"/>
    </source>
</evidence>
<feature type="transmembrane region" description="Helical" evidence="10">
    <location>
        <begin position="104"/>
        <end position="123"/>
    </location>
</feature>
<evidence type="ECO:0000256" key="2">
    <source>
        <dbReference type="ARBA" id="ARBA00022448"/>
    </source>
</evidence>
<dbReference type="FunFam" id="1.20.1250.20:FF:000218">
    <property type="entry name" value="facilitated trehalose transporter Tret1"/>
    <property type="match status" value="1"/>
</dbReference>
<feature type="transmembrane region" description="Helical" evidence="10">
    <location>
        <begin position="436"/>
        <end position="456"/>
    </location>
</feature>
<evidence type="ECO:0000256" key="8">
    <source>
        <dbReference type="ARBA" id="ARBA00023180"/>
    </source>
</evidence>
<accession>A0AA38HTF5</accession>
<name>A0AA38HTF5_9CUCU</name>
<reference evidence="12" key="1">
    <citation type="journal article" date="2023" name="G3 (Bethesda)">
        <title>Whole genome assemblies of Zophobas morio and Tenebrio molitor.</title>
        <authorList>
            <person name="Kaur S."/>
            <person name="Stinson S.A."/>
            <person name="diCenzo G.C."/>
        </authorList>
    </citation>
    <scope>NUCLEOTIDE SEQUENCE</scope>
    <source>
        <strain evidence="12">QUZm001</strain>
    </source>
</reference>
<dbReference type="InterPro" id="IPR044775">
    <property type="entry name" value="MFS_ERD6/Tret1-like"/>
</dbReference>
<evidence type="ECO:0000256" key="3">
    <source>
        <dbReference type="ARBA" id="ARBA00022475"/>
    </source>
</evidence>
<dbReference type="InterPro" id="IPR020846">
    <property type="entry name" value="MFS_dom"/>
</dbReference>
<dbReference type="Pfam" id="PF00083">
    <property type="entry name" value="Sugar_tr"/>
    <property type="match status" value="1"/>
</dbReference>
<proteinExistence type="inferred from homology"/>
<feature type="domain" description="Major facilitator superfamily (MFS) profile" evidence="11">
    <location>
        <begin position="29"/>
        <end position="460"/>
    </location>
</feature>
<dbReference type="PANTHER" id="PTHR48021">
    <property type="match status" value="1"/>
</dbReference>
<comment type="subcellular location">
    <subcellularLocation>
        <location evidence="1">Cell membrane</location>
        <topology evidence="1">Multi-pass membrane protein</topology>
    </subcellularLocation>
</comment>
<evidence type="ECO:0000256" key="10">
    <source>
        <dbReference type="SAM" id="Phobius"/>
    </source>
</evidence>
<gene>
    <name evidence="12" type="ORF">Zmor_025517</name>
</gene>
<feature type="transmembrane region" description="Helical" evidence="10">
    <location>
        <begin position="27"/>
        <end position="47"/>
    </location>
</feature>
<dbReference type="PROSITE" id="PS50850">
    <property type="entry name" value="MFS"/>
    <property type="match status" value="1"/>
</dbReference>
<feature type="transmembrane region" description="Helical" evidence="10">
    <location>
        <begin position="189"/>
        <end position="207"/>
    </location>
</feature>
<evidence type="ECO:0000259" key="11">
    <source>
        <dbReference type="PROSITE" id="PS50850"/>
    </source>
</evidence>
<evidence type="ECO:0000256" key="9">
    <source>
        <dbReference type="RuleBase" id="RU003346"/>
    </source>
</evidence>
<dbReference type="Gene3D" id="1.20.1250.20">
    <property type="entry name" value="MFS general substrate transporter like domains"/>
    <property type="match status" value="1"/>
</dbReference>
<dbReference type="SUPFAM" id="SSF103473">
    <property type="entry name" value="MFS general substrate transporter"/>
    <property type="match status" value="1"/>
</dbReference>
<feature type="transmembrane region" description="Helical" evidence="10">
    <location>
        <begin position="270"/>
        <end position="296"/>
    </location>
</feature>
<keyword evidence="6 10" id="KW-1133">Transmembrane helix</keyword>
<dbReference type="CDD" id="cd17358">
    <property type="entry name" value="MFS_GLUT6_8_Class3_like"/>
    <property type="match status" value="1"/>
</dbReference>
<keyword evidence="4" id="KW-0762">Sugar transport</keyword>
<dbReference type="EMBL" id="JALNTZ010000008">
    <property type="protein sequence ID" value="KAJ3642761.1"/>
    <property type="molecule type" value="Genomic_DNA"/>
</dbReference>
<sequence>MDRDADTNTPMLHPNAPRTSGRKMKQYIAATSVSLGALCAGTCLAWTSPALSQLSILTKTDNSTESFHLTNSEGAAVGGMIAIGALISAIPAGFLADKFGRKKIIFLVSLMFLLNWLLIIFAQNSATLIAGRIFAGIGTGAICVVGPMYIGEIAESSVRGILGAFINMFLCTGILLTCVFGSFTTWRVLSMILAAVPVIFGASFLFMPETPVYLVKISNLQRAEKTLLGLRGSNYDIHTELKDIQKEIDNSHKNSASIKDIFTSKANRRAFMSVVAVLAFQQLCGVNAVVFYTVPIFQAAGSSLSPNLAGIIIALVQVLSSYVSIFIIEKANRRFYLMLSSVGMLLFLTALGMYFHLKRLNVDISSLGFIPIGSVVMFMISFSIGYGPIPWLLMGELFAPEVKGIGNGFAIATNWSCAFLVTYFFPIINNSLGAHISFYICAGIMALATIYVAVVVPETRGTTLLEIQQILNK</sequence>
<keyword evidence="5 10" id="KW-0812">Transmembrane</keyword>
<comment type="similarity">
    <text evidence="9">Belongs to the major facilitator superfamily. Sugar transporter (TC 2.A.1.1) family.</text>
</comment>
<dbReference type="AlphaFoldDB" id="A0AA38HTF5"/>
<organism evidence="12 13">
    <name type="scientific">Zophobas morio</name>
    <dbReference type="NCBI Taxonomy" id="2755281"/>
    <lineage>
        <taxon>Eukaryota</taxon>
        <taxon>Metazoa</taxon>
        <taxon>Ecdysozoa</taxon>
        <taxon>Arthropoda</taxon>
        <taxon>Hexapoda</taxon>
        <taxon>Insecta</taxon>
        <taxon>Pterygota</taxon>
        <taxon>Neoptera</taxon>
        <taxon>Endopterygota</taxon>
        <taxon>Coleoptera</taxon>
        <taxon>Polyphaga</taxon>
        <taxon>Cucujiformia</taxon>
        <taxon>Tenebrionidae</taxon>
        <taxon>Zophobas</taxon>
    </lineage>
</organism>
<keyword evidence="13" id="KW-1185">Reference proteome</keyword>